<dbReference type="EMBL" id="CADCVL010000022">
    <property type="protein sequence ID" value="CAA9464509.1"/>
    <property type="molecule type" value="Genomic_DNA"/>
</dbReference>
<organism evidence="2">
    <name type="scientific">uncultured Solirubrobacteraceae bacterium</name>
    <dbReference type="NCBI Taxonomy" id="1162706"/>
    <lineage>
        <taxon>Bacteria</taxon>
        <taxon>Bacillati</taxon>
        <taxon>Actinomycetota</taxon>
        <taxon>Thermoleophilia</taxon>
        <taxon>Solirubrobacterales</taxon>
        <taxon>Solirubrobacteraceae</taxon>
        <taxon>environmental samples</taxon>
    </lineage>
</organism>
<feature type="non-terminal residue" evidence="2">
    <location>
        <position position="403"/>
    </location>
</feature>
<feature type="compositionally biased region" description="Basic residues" evidence="1">
    <location>
        <begin position="213"/>
        <end position="223"/>
    </location>
</feature>
<protein>
    <submittedName>
        <fullName evidence="2">Uncharacterized protein</fullName>
    </submittedName>
</protein>
<feature type="compositionally biased region" description="Basic residues" evidence="1">
    <location>
        <begin position="20"/>
        <end position="29"/>
    </location>
</feature>
<feature type="region of interest" description="Disordered" evidence="1">
    <location>
        <begin position="1"/>
        <end position="403"/>
    </location>
</feature>
<feature type="compositionally biased region" description="Basic residues" evidence="1">
    <location>
        <begin position="190"/>
        <end position="205"/>
    </location>
</feature>
<accession>A0A6J4R8K4</accession>
<feature type="compositionally biased region" description="Basic and acidic residues" evidence="1">
    <location>
        <begin position="232"/>
        <end position="249"/>
    </location>
</feature>
<name>A0A6J4R8K4_9ACTN</name>
<proteinExistence type="predicted"/>
<feature type="compositionally biased region" description="Basic residues" evidence="1">
    <location>
        <begin position="374"/>
        <end position="388"/>
    </location>
</feature>
<feature type="non-terminal residue" evidence="2">
    <location>
        <position position="1"/>
    </location>
</feature>
<evidence type="ECO:0000313" key="2">
    <source>
        <dbReference type="EMBL" id="CAA9464509.1"/>
    </source>
</evidence>
<feature type="compositionally biased region" description="Low complexity" evidence="1">
    <location>
        <begin position="94"/>
        <end position="111"/>
    </location>
</feature>
<sequence length="403" mass="44683">EAVHRAAAHRSLPATAGLLHRQRARRQRRSGGAGDPRLRRDARSPRHHAPVPVRPLRARLRRPRSDRPPRPPALAQGARLPVPRRGPGVRRARAAGGLLLAAGGPRPGAARRNARPDRPRPDARSGRRAARAAGPAARGQRAGQHRLRRRLGVRRRARRPARRRFGSRAGAARRRALVCADRRADGHRPGPARRRRRDGRTRRSHTGGTRPRMAARARSRAARRAGGGADPLHAHRPDRGGLREGDARSGRRRLRMAAGLVGIRHRARQPGVRARQGAPRRPPDPGLHRSHRPRLLRHGGRGNPPGRVRLLGDRRRRERRAVGLGRHGDPGADPDRSAGARVGAVRVDRSRHARRRFPARRRAHRDRLAAPGLRGRRRRPAGPARRRLGPGAAARRPQRAGRL</sequence>
<feature type="compositionally biased region" description="Basic residues" evidence="1">
    <location>
        <begin position="288"/>
        <end position="300"/>
    </location>
</feature>
<feature type="compositionally biased region" description="Basic residues" evidence="1">
    <location>
        <begin position="143"/>
        <end position="176"/>
    </location>
</feature>
<evidence type="ECO:0000256" key="1">
    <source>
        <dbReference type="SAM" id="MobiDB-lite"/>
    </source>
</evidence>
<feature type="compositionally biased region" description="Basic and acidic residues" evidence="1">
    <location>
        <begin position="114"/>
        <end position="125"/>
    </location>
</feature>
<feature type="compositionally biased region" description="Low complexity" evidence="1">
    <location>
        <begin position="73"/>
        <end position="86"/>
    </location>
</feature>
<gene>
    <name evidence="2" type="ORF">AVDCRST_MAG65-133</name>
</gene>
<feature type="compositionally biased region" description="Basic and acidic residues" evidence="1">
    <location>
        <begin position="326"/>
        <end position="338"/>
    </location>
</feature>
<dbReference type="AlphaFoldDB" id="A0A6J4R8K4"/>
<feature type="compositionally biased region" description="Basic residues" evidence="1">
    <location>
        <begin position="349"/>
        <end position="365"/>
    </location>
</feature>
<feature type="compositionally biased region" description="Low complexity" evidence="1">
    <location>
        <begin position="131"/>
        <end position="142"/>
    </location>
</feature>
<reference evidence="2" key="1">
    <citation type="submission" date="2020-02" db="EMBL/GenBank/DDBJ databases">
        <authorList>
            <person name="Meier V. D."/>
        </authorList>
    </citation>
    <scope>NUCLEOTIDE SEQUENCE</scope>
    <source>
        <strain evidence="2">AVDCRST_MAG65</strain>
    </source>
</reference>